<dbReference type="SUPFAM" id="SSF53795">
    <property type="entry name" value="PEP carboxykinase-like"/>
    <property type="match status" value="1"/>
</dbReference>
<dbReference type="Proteomes" id="UP000196074">
    <property type="component" value="Unassembled WGS sequence"/>
</dbReference>
<evidence type="ECO:0000256" key="4">
    <source>
        <dbReference type="ARBA" id="ARBA00022741"/>
    </source>
</evidence>
<comment type="pathway">
    <text evidence="1">Carbohydrate biosynthesis; gluconeogenesis.</text>
</comment>
<dbReference type="EC" id="4.1.1.49" evidence="3"/>
<gene>
    <name evidence="9" type="ORF">B5E88_01800</name>
    <name evidence="8" type="ORF">U1294_01965</name>
</gene>
<keyword evidence="6 8" id="KW-0456">Lyase</keyword>
<reference evidence="9" key="2">
    <citation type="journal article" date="2018" name="BMC Genomics">
        <title>Whole genome sequencing and function prediction of 133 gut anaerobes isolated from chicken caecum in pure cultures.</title>
        <authorList>
            <person name="Medvecky M."/>
            <person name="Cejkova D."/>
            <person name="Polansky O."/>
            <person name="Karasova D."/>
            <person name="Kubasova T."/>
            <person name="Cizek A."/>
            <person name="Rychlik I."/>
        </authorList>
    </citation>
    <scope>NUCLEOTIDE SEQUENCE</scope>
    <source>
        <strain evidence="9">An144</strain>
    </source>
</reference>
<dbReference type="SUPFAM" id="SSF68923">
    <property type="entry name" value="PEP carboxykinase N-terminal domain"/>
    <property type="match status" value="1"/>
</dbReference>
<dbReference type="GO" id="GO:0016301">
    <property type="term" value="F:kinase activity"/>
    <property type="evidence" value="ECO:0007669"/>
    <property type="project" value="UniProtKB-KW"/>
</dbReference>
<dbReference type="InterPro" id="IPR013035">
    <property type="entry name" value="PEP_carboxykinase_C"/>
</dbReference>
<dbReference type="EMBL" id="NFLC01000002">
    <property type="protein sequence ID" value="OUQ11619.1"/>
    <property type="molecule type" value="Genomic_DNA"/>
</dbReference>
<reference evidence="10" key="1">
    <citation type="submission" date="2017-04" db="EMBL/GenBank/DDBJ databases">
        <title>Function of individual gut microbiota members based on whole genome sequencing of pure cultures obtained from chicken caecum.</title>
        <authorList>
            <person name="Medvecky M."/>
            <person name="Cejkova D."/>
            <person name="Polansky O."/>
            <person name="Karasova D."/>
            <person name="Kubasova T."/>
            <person name="Cizek A."/>
            <person name="Rychlik I."/>
        </authorList>
    </citation>
    <scope>NUCLEOTIDE SEQUENCE [LARGE SCALE GENOMIC DNA]</scope>
    <source>
        <strain evidence="10">An144</strain>
    </source>
</reference>
<evidence type="ECO:0000313" key="8">
    <source>
        <dbReference type="EMBL" id="MDZ5596993.1"/>
    </source>
</evidence>
<comment type="catalytic activity">
    <reaction evidence="7">
        <text>oxaloacetate + ATP = phosphoenolpyruvate + ADP + CO2</text>
        <dbReference type="Rhea" id="RHEA:18617"/>
        <dbReference type="ChEBI" id="CHEBI:16452"/>
        <dbReference type="ChEBI" id="CHEBI:16526"/>
        <dbReference type="ChEBI" id="CHEBI:30616"/>
        <dbReference type="ChEBI" id="CHEBI:58702"/>
        <dbReference type="ChEBI" id="CHEBI:456216"/>
        <dbReference type="EC" id="4.1.1.49"/>
    </reaction>
</comment>
<evidence type="ECO:0000256" key="3">
    <source>
        <dbReference type="ARBA" id="ARBA00012363"/>
    </source>
</evidence>
<proteinExistence type="inferred from homology"/>
<dbReference type="GO" id="GO:0006094">
    <property type="term" value="P:gluconeogenesis"/>
    <property type="evidence" value="ECO:0007669"/>
    <property type="project" value="UniProtKB-UniPathway"/>
</dbReference>
<comment type="similarity">
    <text evidence="2">Belongs to the phosphoenolpyruvate carboxykinase (ATP) family.</text>
</comment>
<dbReference type="UniPathway" id="UPA00138"/>
<organism evidence="9 10">
    <name type="scientific">Enterococcus cecorum</name>
    <dbReference type="NCBI Taxonomy" id="44008"/>
    <lineage>
        <taxon>Bacteria</taxon>
        <taxon>Bacillati</taxon>
        <taxon>Bacillota</taxon>
        <taxon>Bacilli</taxon>
        <taxon>Lactobacillales</taxon>
        <taxon>Enterococcaceae</taxon>
        <taxon>Enterococcus</taxon>
    </lineage>
</organism>
<dbReference type="InterPro" id="IPR001272">
    <property type="entry name" value="PEP_carboxykinase_ATP"/>
</dbReference>
<protein>
    <recommendedName>
        <fullName evidence="3">phosphoenolpyruvate carboxykinase (ATP)</fullName>
        <ecNumber evidence="3">4.1.1.49</ecNumber>
    </recommendedName>
</protein>
<reference evidence="8" key="3">
    <citation type="submission" date="2023-12" db="EMBL/GenBank/DDBJ databases">
        <title>Molecular genomic analyses of Enterococcus cecorum from sepsis oubreaks in broilers.</title>
        <authorList>
            <person name="Rhoads D."/>
            <person name="Alrubaye A."/>
        </authorList>
    </citation>
    <scope>NUCLEOTIDE SEQUENCE</scope>
    <source>
        <strain evidence="8">1755</strain>
    </source>
</reference>
<evidence type="ECO:0000256" key="1">
    <source>
        <dbReference type="ARBA" id="ARBA00004742"/>
    </source>
</evidence>
<dbReference type="EMBL" id="JAXOGL010000002">
    <property type="protein sequence ID" value="MDZ5596993.1"/>
    <property type="molecule type" value="Genomic_DNA"/>
</dbReference>
<dbReference type="Pfam" id="PF01293">
    <property type="entry name" value="PEPCK_ATP"/>
    <property type="match status" value="1"/>
</dbReference>
<evidence type="ECO:0000256" key="5">
    <source>
        <dbReference type="ARBA" id="ARBA00022840"/>
    </source>
</evidence>
<keyword evidence="9" id="KW-0418">Kinase</keyword>
<keyword evidence="9" id="KW-0808">Transferase</keyword>
<evidence type="ECO:0000256" key="7">
    <source>
        <dbReference type="ARBA" id="ARBA00047371"/>
    </source>
</evidence>
<keyword evidence="9" id="KW-0670">Pyruvate</keyword>
<evidence type="ECO:0000313" key="10">
    <source>
        <dbReference type="Proteomes" id="UP000196074"/>
    </source>
</evidence>
<evidence type="ECO:0000313" key="9">
    <source>
        <dbReference type="EMBL" id="OUQ11619.1"/>
    </source>
</evidence>
<keyword evidence="4" id="KW-0547">Nucleotide-binding</keyword>
<comment type="caution">
    <text evidence="9">The sequence shown here is derived from an EMBL/GenBank/DDBJ whole genome shotgun (WGS) entry which is preliminary data.</text>
</comment>
<dbReference type="Proteomes" id="UP001290582">
    <property type="component" value="Unassembled WGS sequence"/>
</dbReference>
<sequence>MSTIQQFSRSEITKENPRFSPFKVLVESAFYGNHVRSVQNIQEAYEMAKNAPGTVVTDMPIKHAKDLGLAEDTKILANNDGAIVGRTAAARVIVTEPGIDREGYRRVLREAVYQATKQEFYKTEVVVGLDEEFMVRSHLMLPKGFEMNLYSYMLNFQLATQEWLDKYKQSKPYPENDIYIFANPEWSHPDFPNGLALFMPEANVAAILGLRYFGELKKATLTLAWATAHRNGFVACHGGMKQYHLPDKTFTMAAFGLSGSGKSTITLAKHHDENSKVEVLHDDAFVINRATGSTTALEPSYFDKVQDYPLTDDAVNYFLTCQNVGITLDEEGKKVLVLEDVRNGNGRTVKSRYVTPNRVDHLSEKIDAIFWIMKDNTLPPVIKINNPTLAAVFGLTLATKRSTAENLVGKVRRDQLVIEPYANPFRSYKLSEDYLAFRELFANQHTACYVLNTDEFNGKKVTKEVTLGSIEKIIAESGEFKPFGTIEDVEYLAIDGYPVDFEDKAYCERLKDRMETRLDFIQAQDHLKDGYHALPQETAELMRKIVNQLS</sequence>
<evidence type="ECO:0000256" key="2">
    <source>
        <dbReference type="ARBA" id="ARBA00006052"/>
    </source>
</evidence>
<dbReference type="GO" id="GO:0005524">
    <property type="term" value="F:ATP binding"/>
    <property type="evidence" value="ECO:0007669"/>
    <property type="project" value="UniProtKB-KW"/>
</dbReference>
<dbReference type="Gene3D" id="3.90.228.20">
    <property type="match status" value="1"/>
</dbReference>
<keyword evidence="5" id="KW-0067">ATP-binding</keyword>
<dbReference type="AlphaFoldDB" id="A0A0H2Q784"/>
<name>A0A0H2Q784_9ENTE</name>
<accession>A0A0H2Q784</accession>
<dbReference type="GO" id="GO:0004612">
    <property type="term" value="F:phosphoenolpyruvate carboxykinase (ATP) activity"/>
    <property type="evidence" value="ECO:0007669"/>
    <property type="project" value="UniProtKB-EC"/>
</dbReference>
<dbReference type="RefSeq" id="WP_047242195.1">
    <property type="nucleotide sequence ID" value="NZ_CP010060.1"/>
</dbReference>
<evidence type="ECO:0000256" key="6">
    <source>
        <dbReference type="ARBA" id="ARBA00023239"/>
    </source>
</evidence>
<dbReference type="InterPro" id="IPR008210">
    <property type="entry name" value="PEP_carboxykinase_N"/>
</dbReference>